<sequence>CAVDSLSVDYVLDILAEVSFCIFLPGMGQIGKGGTRVGLGVDVLEHQRWTGFSRRSLLRYLHNYRLGIFQNREDWCMRLGLFTLQFVWRFGPGLWCGRGERGDNPTQEFRTTSGSCLAG</sequence>
<feature type="non-terminal residue" evidence="1">
    <location>
        <position position="1"/>
    </location>
</feature>
<dbReference type="EMBL" id="GG752604">
    <property type="protein sequence ID" value="KMW69812.1"/>
    <property type="molecule type" value="Genomic_DNA"/>
</dbReference>
<accession>A0A0J9EUY1</accession>
<name>A0A0J9EUY1_AJEDA</name>
<proteinExistence type="predicted"/>
<gene>
    <name evidence="1" type="ORF">BDDG_13968</name>
</gene>
<dbReference type="Proteomes" id="UP000007802">
    <property type="component" value="Unassembled WGS sequence"/>
</dbReference>
<protein>
    <submittedName>
        <fullName evidence="1">Uncharacterized protein</fullName>
    </submittedName>
</protein>
<reference evidence="1" key="1">
    <citation type="submission" date="2010-03" db="EMBL/GenBank/DDBJ databases">
        <title>Annotation of Blastomyces dermatitidis strain ATCC 18188.</title>
        <authorList>
            <consortium name="The Broad Institute Genome Sequencing Platform"/>
            <consortium name="Broad Institute Genome Sequencing Center for Infectious Disease."/>
            <person name="Cuomo C."/>
            <person name="Klein B."/>
            <person name="Sullivan T."/>
            <person name="Heitman J."/>
            <person name="Young S."/>
            <person name="Zeng Q."/>
            <person name="Gargeya S."/>
            <person name="Alvarado L."/>
            <person name="Berlin A.M."/>
            <person name="Chapman S.B."/>
            <person name="Chen Z."/>
            <person name="Freedman E."/>
            <person name="Gellesch M."/>
            <person name="Goldberg J."/>
            <person name="Griggs A."/>
            <person name="Gujja S."/>
            <person name="Heilman E."/>
            <person name="Heiman D."/>
            <person name="Howarth C."/>
            <person name="Mehta T."/>
            <person name="Neiman D."/>
            <person name="Pearson M."/>
            <person name="Roberts A."/>
            <person name="Saif S."/>
            <person name="Shea T."/>
            <person name="Shenoy N."/>
            <person name="Sisk P."/>
            <person name="Stolte C."/>
            <person name="Sykes S."/>
            <person name="White J."/>
            <person name="Yandava C."/>
            <person name="Haas B."/>
            <person name="Nusbaum C."/>
            <person name="Birren B."/>
        </authorList>
    </citation>
    <scope>NUCLEOTIDE SEQUENCE</scope>
    <source>
        <strain evidence="1">ATCC 18188</strain>
    </source>
</reference>
<evidence type="ECO:0000313" key="1">
    <source>
        <dbReference type="EMBL" id="KMW69812.1"/>
    </source>
</evidence>
<dbReference type="AlphaFoldDB" id="A0A0J9EUY1"/>
<organism evidence="1">
    <name type="scientific">Ajellomyces dermatitidis (strain ATCC 18188 / CBS 674.68)</name>
    <name type="common">Blastomyces dermatitidis</name>
    <dbReference type="NCBI Taxonomy" id="653446"/>
    <lineage>
        <taxon>Eukaryota</taxon>
        <taxon>Fungi</taxon>
        <taxon>Dikarya</taxon>
        <taxon>Ascomycota</taxon>
        <taxon>Pezizomycotina</taxon>
        <taxon>Eurotiomycetes</taxon>
        <taxon>Eurotiomycetidae</taxon>
        <taxon>Onygenales</taxon>
        <taxon>Ajellomycetaceae</taxon>
        <taxon>Blastomyces</taxon>
    </lineage>
</organism>